<evidence type="ECO:0000313" key="14">
    <source>
        <dbReference type="Proteomes" id="UP000006683"/>
    </source>
</evidence>
<dbReference type="PANTHER" id="PTHR43765:SF2">
    <property type="entry name" value="2-DEHYDROPANTOATE 2-REDUCTASE"/>
    <property type="match status" value="1"/>
</dbReference>
<dbReference type="Pfam" id="PF08546">
    <property type="entry name" value="ApbA_C"/>
    <property type="match status" value="1"/>
</dbReference>
<evidence type="ECO:0000256" key="10">
    <source>
        <dbReference type="RuleBase" id="RU362068"/>
    </source>
</evidence>
<evidence type="ECO:0000256" key="2">
    <source>
        <dbReference type="ARBA" id="ARBA00007870"/>
    </source>
</evidence>
<proteinExistence type="inferred from homology"/>
<organism evidence="13 14">
    <name type="scientific">Ferrimonas balearica (strain DSM 9799 / CCM 4581 / KCTC 23876 / PAT)</name>
    <dbReference type="NCBI Taxonomy" id="550540"/>
    <lineage>
        <taxon>Bacteria</taxon>
        <taxon>Pseudomonadati</taxon>
        <taxon>Pseudomonadota</taxon>
        <taxon>Gammaproteobacteria</taxon>
        <taxon>Alteromonadales</taxon>
        <taxon>Ferrimonadaceae</taxon>
        <taxon>Ferrimonas</taxon>
    </lineage>
</organism>
<dbReference type="InterPro" id="IPR013752">
    <property type="entry name" value="KPA_reductase"/>
</dbReference>
<dbReference type="SUPFAM" id="SSF48179">
    <property type="entry name" value="6-phosphogluconate dehydrogenase C-terminal domain-like"/>
    <property type="match status" value="1"/>
</dbReference>
<evidence type="ECO:0000256" key="5">
    <source>
        <dbReference type="ARBA" id="ARBA00022655"/>
    </source>
</evidence>
<evidence type="ECO:0000256" key="9">
    <source>
        <dbReference type="ARBA" id="ARBA00048793"/>
    </source>
</evidence>
<dbReference type="Gene3D" id="3.40.50.720">
    <property type="entry name" value="NAD(P)-binding Rossmann-like Domain"/>
    <property type="match status" value="1"/>
</dbReference>
<dbReference type="KEGG" id="fbl:Fbal_0881"/>
<evidence type="ECO:0000256" key="6">
    <source>
        <dbReference type="ARBA" id="ARBA00022857"/>
    </source>
</evidence>
<dbReference type="Proteomes" id="UP000006683">
    <property type="component" value="Chromosome"/>
</dbReference>
<reference evidence="13 14" key="1">
    <citation type="journal article" date="2010" name="Stand. Genomic Sci.">
        <title>Complete genome sequence of Ferrimonas balearica type strain (PAT).</title>
        <authorList>
            <person name="Nolan M."/>
            <person name="Sikorski J."/>
            <person name="Davenport K."/>
            <person name="Lucas S."/>
            <person name="Glavina Del Rio T."/>
            <person name="Tice H."/>
            <person name="Cheng J."/>
            <person name="Goodwin L."/>
            <person name="Pitluck S."/>
            <person name="Liolios K."/>
            <person name="Ivanova N."/>
            <person name="Mavromatis K."/>
            <person name="Ovchinnikova G."/>
            <person name="Pati A."/>
            <person name="Chen A."/>
            <person name="Palaniappan K."/>
            <person name="Land M."/>
            <person name="Hauser L."/>
            <person name="Chang Y."/>
            <person name="Jeffries C."/>
            <person name="Tapia R."/>
            <person name="Brettin T."/>
            <person name="Detter J."/>
            <person name="Han C."/>
            <person name="Yasawong M."/>
            <person name="Rohde M."/>
            <person name="Tindall B."/>
            <person name="Goker M."/>
            <person name="Woyke T."/>
            <person name="Bristow J."/>
            <person name="Eisen J."/>
            <person name="Markowitz V."/>
            <person name="Hugenholtz P."/>
            <person name="Kyrpides N."/>
            <person name="Klenk H."/>
            <person name="Lapidus A."/>
        </authorList>
    </citation>
    <scope>NUCLEOTIDE SEQUENCE [LARGE SCALE GENOMIC DNA]</scope>
    <source>
        <strain evidence="14">DSM 9799 / CCM 4581 / KCTC 23876 / PAT</strain>
    </source>
</reference>
<dbReference type="PANTHER" id="PTHR43765">
    <property type="entry name" value="2-DEHYDROPANTOATE 2-REDUCTASE-RELATED"/>
    <property type="match status" value="1"/>
</dbReference>
<dbReference type="UniPathway" id="UPA00028">
    <property type="reaction ID" value="UER00004"/>
</dbReference>
<name>E1STF7_FERBD</name>
<comment type="catalytic activity">
    <reaction evidence="9 10">
        <text>(R)-pantoate + NADP(+) = 2-dehydropantoate + NADPH + H(+)</text>
        <dbReference type="Rhea" id="RHEA:16233"/>
        <dbReference type="ChEBI" id="CHEBI:11561"/>
        <dbReference type="ChEBI" id="CHEBI:15378"/>
        <dbReference type="ChEBI" id="CHEBI:15980"/>
        <dbReference type="ChEBI" id="CHEBI:57783"/>
        <dbReference type="ChEBI" id="CHEBI:58349"/>
        <dbReference type="EC" id="1.1.1.169"/>
    </reaction>
</comment>
<dbReference type="InterPro" id="IPR003710">
    <property type="entry name" value="ApbA"/>
</dbReference>
<keyword evidence="14" id="KW-1185">Reference proteome</keyword>
<protein>
    <recommendedName>
        <fullName evidence="4 10">2-dehydropantoate 2-reductase</fullName>
        <ecNumber evidence="3 10">1.1.1.169</ecNumber>
    </recommendedName>
    <alternativeName>
        <fullName evidence="8 10">Ketopantoate reductase</fullName>
    </alternativeName>
</protein>
<dbReference type="GO" id="GO:0005737">
    <property type="term" value="C:cytoplasm"/>
    <property type="evidence" value="ECO:0007669"/>
    <property type="project" value="TreeGrafter"/>
</dbReference>
<evidence type="ECO:0000259" key="12">
    <source>
        <dbReference type="Pfam" id="PF08546"/>
    </source>
</evidence>
<dbReference type="AlphaFoldDB" id="E1STF7"/>
<evidence type="ECO:0000256" key="8">
    <source>
        <dbReference type="ARBA" id="ARBA00032024"/>
    </source>
</evidence>
<feature type="domain" description="Ketopantoate reductase N-terminal" evidence="11">
    <location>
        <begin position="3"/>
        <end position="146"/>
    </location>
</feature>
<evidence type="ECO:0000259" key="11">
    <source>
        <dbReference type="Pfam" id="PF02558"/>
    </source>
</evidence>
<dbReference type="STRING" id="550540.Fbal_0881"/>
<evidence type="ECO:0000256" key="1">
    <source>
        <dbReference type="ARBA" id="ARBA00004994"/>
    </source>
</evidence>
<dbReference type="GeneID" id="67181130"/>
<sequence length="291" mass="31027">MTVGVLGAGALGQLLAHQLAAADLSVTLLRRPGTTDRQISHTLHPLNGPEQRRSLTHVASDTPLPLSLVLVLTKAQDCLNALAPLLSWLPESVPVVLLHNGLGPQQAAAERWPERPWWAGSLSDGALALNPHTVRHTGQGTRRAGPLSVSVQAMAMPAPLAQLGFEYDAEVMTALWQKLTVNLLINPLTARDRVTNGTLLHRDYLATLRQLADEAAAVGQASGHADSPAAILDRALSVASATANNRSSMLQDIEAGRPTELDAITGYLLQQARRYGLPCPGHQALYQQLQG</sequence>
<dbReference type="eggNOG" id="COG1893">
    <property type="taxonomic scope" value="Bacteria"/>
</dbReference>
<dbReference type="HOGENOM" id="CLU_031468_0_1_6"/>
<keyword evidence="6 10" id="KW-0521">NADP</keyword>
<dbReference type="InterPro" id="IPR036291">
    <property type="entry name" value="NAD(P)-bd_dom_sf"/>
</dbReference>
<dbReference type="Gene3D" id="1.10.1040.10">
    <property type="entry name" value="N-(1-d-carboxylethyl)-l-norvaline Dehydrogenase, domain 2"/>
    <property type="match status" value="1"/>
</dbReference>
<feature type="domain" description="Ketopantoate reductase C-terminal" evidence="12">
    <location>
        <begin position="171"/>
        <end position="290"/>
    </location>
</feature>
<evidence type="ECO:0000313" key="13">
    <source>
        <dbReference type="EMBL" id="ADN75090.1"/>
    </source>
</evidence>
<dbReference type="GO" id="GO:0015940">
    <property type="term" value="P:pantothenate biosynthetic process"/>
    <property type="evidence" value="ECO:0007669"/>
    <property type="project" value="UniProtKB-UniPathway"/>
</dbReference>
<dbReference type="InterPro" id="IPR013332">
    <property type="entry name" value="KPR_N"/>
</dbReference>
<accession>E1STF7</accession>
<evidence type="ECO:0000256" key="3">
    <source>
        <dbReference type="ARBA" id="ARBA00013014"/>
    </source>
</evidence>
<dbReference type="RefSeq" id="WP_013344396.1">
    <property type="nucleotide sequence ID" value="NC_014541.1"/>
</dbReference>
<comment type="function">
    <text evidence="10">Catalyzes the NADPH-dependent reduction of ketopantoate into pantoic acid.</text>
</comment>
<dbReference type="GO" id="GO:0008677">
    <property type="term" value="F:2-dehydropantoate 2-reductase activity"/>
    <property type="evidence" value="ECO:0007669"/>
    <property type="project" value="UniProtKB-EC"/>
</dbReference>
<dbReference type="GO" id="GO:0050661">
    <property type="term" value="F:NADP binding"/>
    <property type="evidence" value="ECO:0007669"/>
    <property type="project" value="TreeGrafter"/>
</dbReference>
<dbReference type="InterPro" id="IPR013328">
    <property type="entry name" value="6PGD_dom2"/>
</dbReference>
<evidence type="ECO:0000256" key="4">
    <source>
        <dbReference type="ARBA" id="ARBA00019465"/>
    </source>
</evidence>
<dbReference type="InterPro" id="IPR050838">
    <property type="entry name" value="Ketopantoate_reductase"/>
</dbReference>
<dbReference type="SUPFAM" id="SSF51735">
    <property type="entry name" value="NAD(P)-binding Rossmann-fold domains"/>
    <property type="match status" value="1"/>
</dbReference>
<dbReference type="NCBIfam" id="TIGR00745">
    <property type="entry name" value="apbA_panE"/>
    <property type="match status" value="1"/>
</dbReference>
<gene>
    <name evidence="13" type="ordered locus">Fbal_0881</name>
</gene>
<comment type="pathway">
    <text evidence="1 10">Cofactor biosynthesis; (R)-pantothenate biosynthesis; (R)-pantoate from 3-methyl-2-oxobutanoate: step 2/2.</text>
</comment>
<dbReference type="InterPro" id="IPR008927">
    <property type="entry name" value="6-PGluconate_DH-like_C_sf"/>
</dbReference>
<dbReference type="EC" id="1.1.1.169" evidence="3 10"/>
<dbReference type="OrthoDB" id="6530772at2"/>
<keyword evidence="5 10" id="KW-0566">Pantothenate biosynthesis</keyword>
<comment type="similarity">
    <text evidence="2 10">Belongs to the ketopantoate reductase family.</text>
</comment>
<keyword evidence="7 10" id="KW-0560">Oxidoreductase</keyword>
<dbReference type="EMBL" id="CP002209">
    <property type="protein sequence ID" value="ADN75090.1"/>
    <property type="molecule type" value="Genomic_DNA"/>
</dbReference>
<evidence type="ECO:0000256" key="7">
    <source>
        <dbReference type="ARBA" id="ARBA00023002"/>
    </source>
</evidence>
<dbReference type="Pfam" id="PF02558">
    <property type="entry name" value="ApbA"/>
    <property type="match status" value="1"/>
</dbReference>